<reference evidence="2" key="1">
    <citation type="submission" date="2019-12" db="EMBL/GenBank/DDBJ databases">
        <title>Comparative genomics gives insights into the taxonomy of the Azoarcus-Aromatoleum group and reveals separate origins of nif in the plant-associated Azoarcus and non-plant-associated Aromatoleum sub-groups.</title>
        <authorList>
            <person name="Lafos M."/>
            <person name="Maluk M."/>
            <person name="Batista M."/>
            <person name="Junghare M."/>
            <person name="Carmona M."/>
            <person name="Faoro H."/>
            <person name="Cruz L.M."/>
            <person name="Battistoni F."/>
            <person name="De Souza E."/>
            <person name="Pedrosa F."/>
            <person name="Chen W.-M."/>
            <person name="Poole P.S."/>
            <person name="Dixon R.A."/>
            <person name="James E.K."/>
        </authorList>
    </citation>
    <scope>NUCLEOTIDE SEQUENCE</scope>
    <source>
        <strain evidence="2">NSC3</strain>
    </source>
</reference>
<dbReference type="RefSeq" id="WP_168988800.1">
    <property type="nucleotide sequence ID" value="NZ_CAWPHM010000325.1"/>
</dbReference>
<feature type="domain" description="Helix-turn-helix" evidence="1">
    <location>
        <begin position="10"/>
        <end position="61"/>
    </location>
</feature>
<evidence type="ECO:0000313" key="3">
    <source>
        <dbReference type="Proteomes" id="UP000599523"/>
    </source>
</evidence>
<protein>
    <submittedName>
        <fullName evidence="2">Helix-turn-helix domain-containing protein</fullName>
    </submittedName>
</protein>
<organism evidence="2 3">
    <name type="scientific">Azoarcus taiwanensis</name>
    <dbReference type="NCBI Taxonomy" id="666964"/>
    <lineage>
        <taxon>Bacteria</taxon>
        <taxon>Pseudomonadati</taxon>
        <taxon>Pseudomonadota</taxon>
        <taxon>Betaproteobacteria</taxon>
        <taxon>Rhodocyclales</taxon>
        <taxon>Zoogloeaceae</taxon>
        <taxon>Azoarcus</taxon>
    </lineage>
</organism>
<dbReference type="EMBL" id="WTVM01000095">
    <property type="protein sequence ID" value="NMG04114.1"/>
    <property type="molecule type" value="Genomic_DNA"/>
</dbReference>
<dbReference type="InterPro" id="IPR041657">
    <property type="entry name" value="HTH_17"/>
</dbReference>
<dbReference type="InterPro" id="IPR009061">
    <property type="entry name" value="DNA-bd_dom_put_sf"/>
</dbReference>
<evidence type="ECO:0000313" key="2">
    <source>
        <dbReference type="EMBL" id="NMG04114.1"/>
    </source>
</evidence>
<dbReference type="AlphaFoldDB" id="A0A972F8J5"/>
<name>A0A972F8J5_9RHOO</name>
<dbReference type="SUPFAM" id="SSF46955">
    <property type="entry name" value="Putative DNA-binding domain"/>
    <property type="match status" value="1"/>
</dbReference>
<accession>A0A972F8J5</accession>
<proteinExistence type="predicted"/>
<dbReference type="Proteomes" id="UP000599523">
    <property type="component" value="Unassembled WGS sequence"/>
</dbReference>
<comment type="caution">
    <text evidence="2">The sequence shown here is derived from an EMBL/GenBank/DDBJ whole genome shotgun (WGS) entry which is preliminary data.</text>
</comment>
<evidence type="ECO:0000259" key="1">
    <source>
        <dbReference type="Pfam" id="PF12728"/>
    </source>
</evidence>
<keyword evidence="3" id="KW-1185">Reference proteome</keyword>
<sequence>MSTNDCINRYLTSREAAEYLRVAEQSLRHDRVSGRWGIKYYKLRGRIVYSVRDLEEHIEARAIIPASKAAPPTEQKVRKGRSTKLEQLQARREGISVTELRRRASRGGV</sequence>
<dbReference type="Pfam" id="PF12728">
    <property type="entry name" value="HTH_17"/>
    <property type="match status" value="1"/>
</dbReference>
<gene>
    <name evidence="2" type="ORF">GPA21_14235</name>
</gene>